<comment type="caution">
    <text evidence="1">The sequence shown here is derived from an EMBL/GenBank/DDBJ whole genome shotgun (WGS) entry which is preliminary data.</text>
</comment>
<evidence type="ECO:0000313" key="1">
    <source>
        <dbReference type="EMBL" id="KAF4699933.1"/>
    </source>
</evidence>
<proteinExistence type="predicted"/>
<evidence type="ECO:0000313" key="2">
    <source>
        <dbReference type="Proteomes" id="UP000574390"/>
    </source>
</evidence>
<reference evidence="1 2" key="1">
    <citation type="submission" date="2020-04" db="EMBL/GenBank/DDBJ databases">
        <title>Perkinsus olseni comparative genomics.</title>
        <authorList>
            <person name="Bogema D.R."/>
        </authorList>
    </citation>
    <scope>NUCLEOTIDE SEQUENCE [LARGE SCALE GENOMIC DNA]</scope>
    <source>
        <strain evidence="1">ATCC PRA-205</strain>
    </source>
</reference>
<name>A0A7J6PV78_PEROL</name>
<protein>
    <submittedName>
        <fullName evidence="1">Uncharacterized protein</fullName>
    </submittedName>
</protein>
<organism evidence="1 2">
    <name type="scientific">Perkinsus olseni</name>
    <name type="common">Perkinsus atlanticus</name>
    <dbReference type="NCBI Taxonomy" id="32597"/>
    <lineage>
        <taxon>Eukaryota</taxon>
        <taxon>Sar</taxon>
        <taxon>Alveolata</taxon>
        <taxon>Perkinsozoa</taxon>
        <taxon>Perkinsea</taxon>
        <taxon>Perkinsida</taxon>
        <taxon>Perkinsidae</taxon>
        <taxon>Perkinsus</taxon>
    </lineage>
</organism>
<dbReference type="AlphaFoldDB" id="A0A7J6PV78"/>
<dbReference type="Proteomes" id="UP000574390">
    <property type="component" value="Unassembled WGS sequence"/>
</dbReference>
<sequence length="147" mass="16471">QIHAKGFLQFRRLRAAESSPLLADVRIKNFRQESFSPRGSFTDLKSTGVDGVDVPDRTPRFTAMIQQPLDSNHNVYCIPIERPRSHTTSSKGSGLQLSLRLGPAHDKMEDVRATAERFSSLDLWLTSNETTEKVPYIAIVEERATGT</sequence>
<feature type="non-terminal residue" evidence="1">
    <location>
        <position position="1"/>
    </location>
</feature>
<gene>
    <name evidence="1" type="ORF">FOZ62_027696</name>
</gene>
<dbReference type="EMBL" id="JABANM010034252">
    <property type="protein sequence ID" value="KAF4699933.1"/>
    <property type="molecule type" value="Genomic_DNA"/>
</dbReference>
<accession>A0A7J6PV78</accession>